<proteinExistence type="predicted"/>
<dbReference type="STRING" id="1122195.SAMN02745164_00243"/>
<evidence type="ECO:0000313" key="3">
    <source>
        <dbReference type="EMBL" id="SHE33612.1"/>
    </source>
</evidence>
<dbReference type="CDD" id="cd02440">
    <property type="entry name" value="AdoMet_MTases"/>
    <property type="match status" value="1"/>
</dbReference>
<name>A0A1M4SN76_MARH1</name>
<dbReference type="AlphaFoldDB" id="A0A1M4SN76"/>
<dbReference type="NCBIfam" id="TIGR00095">
    <property type="entry name" value="16S rRNA (guanine(966)-N(2))-methyltransferase RsmD"/>
    <property type="match status" value="1"/>
</dbReference>
<dbReference type="OrthoDB" id="9803017at2"/>
<dbReference type="InterPro" id="IPR004398">
    <property type="entry name" value="RNA_MeTrfase_RsmD"/>
</dbReference>
<reference evidence="3" key="1">
    <citation type="submission" date="2016-11" db="EMBL/GenBank/DDBJ databases">
        <authorList>
            <person name="Varghese N."/>
            <person name="Submissions S."/>
        </authorList>
    </citation>
    <scope>NUCLEOTIDE SEQUENCE [LARGE SCALE GENOMIC DNA]</scope>
    <source>
        <strain evidence="3">DSM 16785</strain>
    </source>
</reference>
<dbReference type="Gene3D" id="3.40.50.150">
    <property type="entry name" value="Vaccinia Virus protein VP39"/>
    <property type="match status" value="1"/>
</dbReference>
<dbReference type="Proteomes" id="UP000184334">
    <property type="component" value="Unassembled WGS sequence"/>
</dbReference>
<gene>
    <name evidence="3" type="ORF">SAMN02745164_00243</name>
</gene>
<keyword evidence="2" id="KW-0808">Transferase</keyword>
<accession>A0A1M4SN76</accession>
<dbReference type="Pfam" id="PF03602">
    <property type="entry name" value="Cons_hypoth95"/>
    <property type="match status" value="1"/>
</dbReference>
<evidence type="ECO:0000313" key="4">
    <source>
        <dbReference type="Proteomes" id="UP000184334"/>
    </source>
</evidence>
<dbReference type="PANTHER" id="PTHR43542:SF1">
    <property type="entry name" value="METHYLTRANSFERASE"/>
    <property type="match status" value="1"/>
</dbReference>
<keyword evidence="1" id="KW-0489">Methyltransferase</keyword>
<dbReference type="PIRSF" id="PIRSF004553">
    <property type="entry name" value="CHP00095"/>
    <property type="match status" value="1"/>
</dbReference>
<dbReference type="GO" id="GO:0031167">
    <property type="term" value="P:rRNA methylation"/>
    <property type="evidence" value="ECO:0007669"/>
    <property type="project" value="InterPro"/>
</dbReference>
<dbReference type="InterPro" id="IPR002052">
    <property type="entry name" value="DNA_methylase_N6_adenine_CS"/>
</dbReference>
<keyword evidence="4" id="KW-1185">Reference proteome</keyword>
<dbReference type="EMBL" id="FQUI01000002">
    <property type="protein sequence ID" value="SHE33612.1"/>
    <property type="molecule type" value="Genomic_DNA"/>
</dbReference>
<dbReference type="GO" id="GO:0003676">
    <property type="term" value="F:nucleic acid binding"/>
    <property type="evidence" value="ECO:0007669"/>
    <property type="project" value="InterPro"/>
</dbReference>
<organism evidence="3 4">
    <name type="scientific">Marinitoga hydrogenitolerans (strain DSM 16785 / JCM 12826 / AT1271)</name>
    <dbReference type="NCBI Taxonomy" id="1122195"/>
    <lineage>
        <taxon>Bacteria</taxon>
        <taxon>Thermotogati</taxon>
        <taxon>Thermotogota</taxon>
        <taxon>Thermotogae</taxon>
        <taxon>Petrotogales</taxon>
        <taxon>Petrotogaceae</taxon>
        <taxon>Marinitoga</taxon>
    </lineage>
</organism>
<evidence type="ECO:0000256" key="2">
    <source>
        <dbReference type="ARBA" id="ARBA00022679"/>
    </source>
</evidence>
<dbReference type="SUPFAM" id="SSF53335">
    <property type="entry name" value="S-adenosyl-L-methionine-dependent methyltransferases"/>
    <property type="match status" value="1"/>
</dbReference>
<dbReference type="GO" id="GO:0008168">
    <property type="term" value="F:methyltransferase activity"/>
    <property type="evidence" value="ECO:0007669"/>
    <property type="project" value="UniProtKB-KW"/>
</dbReference>
<sequence length="182" mass="20671">MLSIENGFLKGRKINIVPDKRTRYTPANVRRALLNIVDVTEMYSLEIFGGSGIVSFEFISSGAENATIVETSKKACSTIIKNAKSLKIDNKINLICSDFRKGIIKLTKKYDIIFMDPPFQLGLASEALKKITENKHIYDENTIIIVEHSKREILEKNYGDLIRNKEYNYGDIKLSVYVKDGE</sequence>
<dbReference type="RefSeq" id="WP_072862584.1">
    <property type="nucleotide sequence ID" value="NZ_FQUI01000002.1"/>
</dbReference>
<dbReference type="InterPro" id="IPR029063">
    <property type="entry name" value="SAM-dependent_MTases_sf"/>
</dbReference>
<dbReference type="PANTHER" id="PTHR43542">
    <property type="entry name" value="METHYLTRANSFERASE"/>
    <property type="match status" value="1"/>
</dbReference>
<comment type="caution">
    <text evidence="3">The sequence shown here is derived from an EMBL/GenBank/DDBJ whole genome shotgun (WGS) entry which is preliminary data.</text>
</comment>
<evidence type="ECO:0000256" key="1">
    <source>
        <dbReference type="ARBA" id="ARBA00022603"/>
    </source>
</evidence>
<protein>
    <submittedName>
        <fullName evidence="3">16S rRNA (Guanine(966)-N(2))-methyltransferase RsmD</fullName>
    </submittedName>
</protein>
<dbReference type="PROSITE" id="PS00092">
    <property type="entry name" value="N6_MTASE"/>
    <property type="match status" value="1"/>
</dbReference>